<reference evidence="1" key="1">
    <citation type="submission" date="2022-10" db="EMBL/GenBank/DDBJ databases">
        <title>The complete genomes of actinobacterial strains from the NBC collection.</title>
        <authorList>
            <person name="Joergensen T.S."/>
            <person name="Alvarez Arevalo M."/>
            <person name="Sterndorff E.B."/>
            <person name="Faurdal D."/>
            <person name="Vuksanovic O."/>
            <person name="Mourched A.-S."/>
            <person name="Charusanti P."/>
            <person name="Shaw S."/>
            <person name="Blin K."/>
            <person name="Weber T."/>
        </authorList>
    </citation>
    <scope>NUCLEOTIDE SEQUENCE</scope>
    <source>
        <strain evidence="1">NBC 01771</strain>
    </source>
</reference>
<sequence>MIRMEQRVLGKTGRNVSVVGLGTWQLGADWGEVAESDAFAVLDAAVESGVTFFDTADVYGDGRSEQLIGRYLKGRPDAGVFVATKMGRRADQVPENYVLDNFRAWNDRSRANLGVDTLDLVQLHCPPTPVYTSDAVYDALDTLVAEERIAAYGVSVETCAEALAALARPGVASVQIILNPFRLKPLEEVLPVARAAGVGIIARVPLASGLLTGKYTADTVFAANDHRTYNRHGEAFDQGETFSGIEYGTGLAAAAEFAGLAPEGVTPAATALRWIIQQPGVSSVIPGARSVEQARANSGAAALPPLSPSTLEAVQGLYDRRLRASIHPRW</sequence>
<protein>
    <submittedName>
        <fullName evidence="1">Aldo/keto reductase</fullName>
    </submittedName>
</protein>
<proteinExistence type="predicted"/>
<dbReference type="EMBL" id="CP109109">
    <property type="protein sequence ID" value="WSC02512.1"/>
    <property type="molecule type" value="Genomic_DNA"/>
</dbReference>
<evidence type="ECO:0000313" key="1">
    <source>
        <dbReference type="EMBL" id="WSC02512.1"/>
    </source>
</evidence>
<dbReference type="Proteomes" id="UP001348369">
    <property type="component" value="Chromosome"/>
</dbReference>
<name>A0ACD4ZZE7_9ACTN</name>
<gene>
    <name evidence="1" type="ORF">OG835_39660</name>
</gene>
<keyword evidence="2" id="KW-1185">Reference proteome</keyword>
<accession>A0ACD4ZZE7</accession>
<evidence type="ECO:0000313" key="2">
    <source>
        <dbReference type="Proteomes" id="UP001348369"/>
    </source>
</evidence>
<organism evidence="1 2">
    <name type="scientific">Streptomyces scopuliridis</name>
    <dbReference type="NCBI Taxonomy" id="452529"/>
    <lineage>
        <taxon>Bacteria</taxon>
        <taxon>Bacillati</taxon>
        <taxon>Actinomycetota</taxon>
        <taxon>Actinomycetes</taxon>
        <taxon>Kitasatosporales</taxon>
        <taxon>Streptomycetaceae</taxon>
        <taxon>Streptomyces</taxon>
    </lineage>
</organism>